<feature type="compositionally biased region" description="Polar residues" evidence="1">
    <location>
        <begin position="206"/>
        <end position="224"/>
    </location>
</feature>
<dbReference type="Gene3D" id="4.10.280.10">
    <property type="entry name" value="Helix-loop-helix DNA-binding domain"/>
    <property type="match status" value="1"/>
</dbReference>
<dbReference type="InterPro" id="IPR036638">
    <property type="entry name" value="HLH_DNA-bd_sf"/>
</dbReference>
<dbReference type="RefSeq" id="XP_056082429.1">
    <property type="nucleotide sequence ID" value="XM_056222771.1"/>
</dbReference>
<evidence type="ECO:0000313" key="3">
    <source>
        <dbReference type="EMBL" id="CAI4039314.1"/>
    </source>
</evidence>
<feature type="compositionally biased region" description="Polar residues" evidence="1">
    <location>
        <begin position="48"/>
        <end position="58"/>
    </location>
</feature>
<name>A0AA35IYI5_SACMI</name>
<keyword evidence="4" id="KW-1185">Reference proteome</keyword>
<gene>
    <name evidence="3" type="primary">SMKI07G2970</name>
    <name evidence="3" type="ORF">SMKI_07G2970</name>
</gene>
<feature type="compositionally biased region" description="Acidic residues" evidence="1">
    <location>
        <begin position="68"/>
        <end position="79"/>
    </location>
</feature>
<dbReference type="GeneID" id="80918525"/>
<protein>
    <recommendedName>
        <fullName evidence="2">BHLH domain-containing protein</fullName>
    </recommendedName>
</protein>
<evidence type="ECO:0000256" key="1">
    <source>
        <dbReference type="SAM" id="MobiDB-lite"/>
    </source>
</evidence>
<feature type="compositionally biased region" description="Polar residues" evidence="1">
    <location>
        <begin position="154"/>
        <end position="166"/>
    </location>
</feature>
<dbReference type="FunFam" id="4.10.280.10:FF:000099">
    <property type="entry name" value="Myc-family transcription factor"/>
    <property type="match status" value="1"/>
</dbReference>
<feature type="region of interest" description="Disordered" evidence="1">
    <location>
        <begin position="46"/>
        <end position="79"/>
    </location>
</feature>
<dbReference type="Proteomes" id="UP001161438">
    <property type="component" value="Chromosome 7"/>
</dbReference>
<dbReference type="SUPFAM" id="SSF47459">
    <property type="entry name" value="HLH, helix-loop-helix DNA-binding domain"/>
    <property type="match status" value="1"/>
</dbReference>
<dbReference type="Pfam" id="PF00010">
    <property type="entry name" value="HLH"/>
    <property type="match status" value="1"/>
</dbReference>
<evidence type="ECO:0000313" key="4">
    <source>
        <dbReference type="Proteomes" id="UP001161438"/>
    </source>
</evidence>
<reference evidence="3" key="1">
    <citation type="submission" date="2022-10" db="EMBL/GenBank/DDBJ databases">
        <authorList>
            <person name="Byrne P K."/>
        </authorList>
    </citation>
    <scope>NUCLEOTIDE SEQUENCE</scope>
    <source>
        <strain evidence="3">IFO1815</strain>
    </source>
</reference>
<organism evidence="3 4">
    <name type="scientific">Saccharomyces mikatae IFO 1815</name>
    <dbReference type="NCBI Taxonomy" id="226126"/>
    <lineage>
        <taxon>Eukaryota</taxon>
        <taxon>Fungi</taxon>
        <taxon>Dikarya</taxon>
        <taxon>Ascomycota</taxon>
        <taxon>Saccharomycotina</taxon>
        <taxon>Saccharomycetes</taxon>
        <taxon>Saccharomycetales</taxon>
        <taxon>Saccharomycetaceae</taxon>
        <taxon>Saccharomyces</taxon>
    </lineage>
</organism>
<sequence>MGHTTSEEIHVFMDELEPKSSILDKVGDFITVNTKRHDEREDLYDQNDIINSLNNRSGSENQSRNEIENENENDGEQDELALDDLDRAFELVEGMDMDWMISSHAHHSPANTTTIKPRLLYSPLIHTQNAMPVTISPNLVAAATSTVSTSISANKVTKNKSSSSPYLNKRRGKSGPDSATSLFELPDSVIPTPKPKSKQYPKVILPSNSTRRLSPSTTKTNSSEGVVVASESPVIAPHGSSNSRSLGRRRSSGVLVDDDKRESHKYAEQARRNRLAVALHELASLIPAEWKQQNVSAAPSKATTVEAACRYIRHLQRNGST</sequence>
<dbReference type="CDD" id="cd11392">
    <property type="entry name" value="bHLH_ScPHO4_like"/>
    <property type="match status" value="1"/>
</dbReference>
<dbReference type="AlphaFoldDB" id="A0AA35IYI5"/>
<feature type="domain" description="BHLH" evidence="2">
    <location>
        <begin position="259"/>
        <end position="315"/>
    </location>
</feature>
<dbReference type="SMART" id="SM00353">
    <property type="entry name" value="HLH"/>
    <property type="match status" value="1"/>
</dbReference>
<evidence type="ECO:0000259" key="2">
    <source>
        <dbReference type="PROSITE" id="PS50888"/>
    </source>
</evidence>
<proteinExistence type="predicted"/>
<dbReference type="EMBL" id="OX365763">
    <property type="protein sequence ID" value="CAI4039314.1"/>
    <property type="molecule type" value="Genomic_DNA"/>
</dbReference>
<dbReference type="GO" id="GO:0046983">
    <property type="term" value="F:protein dimerization activity"/>
    <property type="evidence" value="ECO:0007669"/>
    <property type="project" value="InterPro"/>
</dbReference>
<feature type="region of interest" description="Disordered" evidence="1">
    <location>
        <begin position="154"/>
        <end position="263"/>
    </location>
</feature>
<accession>A0AA35IYI5</accession>
<dbReference type="InterPro" id="IPR011598">
    <property type="entry name" value="bHLH_dom"/>
</dbReference>
<dbReference type="PROSITE" id="PS50888">
    <property type="entry name" value="BHLH"/>
    <property type="match status" value="1"/>
</dbReference>